<dbReference type="EMBL" id="JBHULN010000027">
    <property type="protein sequence ID" value="MFD2574402.1"/>
    <property type="molecule type" value="Genomic_DNA"/>
</dbReference>
<dbReference type="Proteomes" id="UP001597469">
    <property type="component" value="Unassembled WGS sequence"/>
</dbReference>
<evidence type="ECO:0000313" key="2">
    <source>
        <dbReference type="Proteomes" id="UP001597469"/>
    </source>
</evidence>
<organism evidence="1 2">
    <name type="scientific">Spirosoma soli</name>
    <dbReference type="NCBI Taxonomy" id="1770529"/>
    <lineage>
        <taxon>Bacteria</taxon>
        <taxon>Pseudomonadati</taxon>
        <taxon>Bacteroidota</taxon>
        <taxon>Cytophagia</taxon>
        <taxon>Cytophagales</taxon>
        <taxon>Cytophagaceae</taxon>
        <taxon>Spirosoma</taxon>
    </lineage>
</organism>
<protein>
    <submittedName>
        <fullName evidence="1">Uncharacterized protein</fullName>
    </submittedName>
</protein>
<accession>A0ABW5MFS5</accession>
<evidence type="ECO:0000313" key="1">
    <source>
        <dbReference type="EMBL" id="MFD2574402.1"/>
    </source>
</evidence>
<dbReference type="RefSeq" id="WP_381528070.1">
    <property type="nucleotide sequence ID" value="NZ_JBHULN010000027.1"/>
</dbReference>
<name>A0ABW5MFS5_9BACT</name>
<gene>
    <name evidence="1" type="ORF">ACFSUS_27455</name>
</gene>
<reference evidence="2" key="1">
    <citation type="journal article" date="2019" name="Int. J. Syst. Evol. Microbiol.">
        <title>The Global Catalogue of Microorganisms (GCM) 10K type strain sequencing project: providing services to taxonomists for standard genome sequencing and annotation.</title>
        <authorList>
            <consortium name="The Broad Institute Genomics Platform"/>
            <consortium name="The Broad Institute Genome Sequencing Center for Infectious Disease"/>
            <person name="Wu L."/>
            <person name="Ma J."/>
        </authorList>
    </citation>
    <scope>NUCLEOTIDE SEQUENCE [LARGE SCALE GENOMIC DNA]</scope>
    <source>
        <strain evidence="2">KCTC 42805</strain>
    </source>
</reference>
<keyword evidence="2" id="KW-1185">Reference proteome</keyword>
<comment type="caution">
    <text evidence="1">The sequence shown here is derived from an EMBL/GenBank/DDBJ whole genome shotgun (WGS) entry which is preliminary data.</text>
</comment>
<proteinExistence type="predicted"/>
<sequence length="81" mass="9882">MTKRYVQVQVTVQRAWDIDGYPDYFFDEKGQFYRFTARGDVKPLRRTVKRYTQGYTLKSRFYSLAQLRPLLRRHVPTSIDW</sequence>